<dbReference type="AlphaFoldDB" id="H8L420"/>
<evidence type="ECO:0000313" key="2">
    <source>
        <dbReference type="EMBL" id="AFC85614.1"/>
    </source>
</evidence>
<keyword evidence="1" id="KW-1133">Transmembrane helix</keyword>
<accession>H8L420</accession>
<gene>
    <name evidence="2" type="ordered locus">Fraau_1155</name>
</gene>
<reference evidence="2" key="1">
    <citation type="submission" date="2012-02" db="EMBL/GenBank/DDBJ databases">
        <title>The complete genome of Frateuria aurantia DSM 6220.</title>
        <authorList>
            <consortium name="US DOE Joint Genome Institute (JGI-PGF)"/>
            <person name="Lucas S."/>
            <person name="Copeland A."/>
            <person name="Lapidus A."/>
            <person name="Glavina del Rio T."/>
            <person name="Dalin E."/>
            <person name="Tice H."/>
            <person name="Bruce D."/>
            <person name="Goodwin L."/>
            <person name="Pitluck S."/>
            <person name="Peters L."/>
            <person name="Ovchinnikova G."/>
            <person name="Teshima H."/>
            <person name="Kyrpides N."/>
            <person name="Mavromatis K."/>
            <person name="Ivanova N."/>
            <person name="Brettin T."/>
            <person name="Detter J.C."/>
            <person name="Han C."/>
            <person name="Larimer F."/>
            <person name="Land M."/>
            <person name="Hauser L."/>
            <person name="Markowitz V."/>
            <person name="Cheng J.-F."/>
            <person name="Hugenholtz P."/>
            <person name="Woyke T."/>
            <person name="Wu D."/>
            <person name="Brambilla E."/>
            <person name="Klenk H.-P."/>
            <person name="Eisen J.A."/>
        </authorList>
    </citation>
    <scope>NUCLEOTIDE SEQUENCE</scope>
    <source>
        <strain evidence="2">DSM 6220</strain>
    </source>
</reference>
<keyword evidence="1" id="KW-0472">Membrane</keyword>
<organism evidence="2 3">
    <name type="scientific">Frateuria aurantia (strain ATCC 33424 / DSM 6220 / KCTC 2777 / LMG 1558 / NBRC 3245 / NCIMB 13370)</name>
    <name type="common">Acetobacter aurantius</name>
    <dbReference type="NCBI Taxonomy" id="767434"/>
    <lineage>
        <taxon>Bacteria</taxon>
        <taxon>Pseudomonadati</taxon>
        <taxon>Pseudomonadota</taxon>
        <taxon>Gammaproteobacteria</taxon>
        <taxon>Lysobacterales</taxon>
        <taxon>Rhodanobacteraceae</taxon>
        <taxon>Frateuria</taxon>
    </lineage>
</organism>
<keyword evidence="1" id="KW-0812">Transmembrane</keyword>
<dbReference type="EMBL" id="CP003350">
    <property type="protein sequence ID" value="AFC85614.1"/>
    <property type="molecule type" value="Genomic_DNA"/>
</dbReference>
<proteinExistence type="predicted"/>
<dbReference type="STRING" id="767434.Fraau_1155"/>
<sequence>MASSWAGWSWTLFRMAASAMLRCIVVSNLVCGILQHFQQAPMLKSICLQGRVTPC</sequence>
<dbReference type="KEGG" id="fau:Fraau_1155"/>
<protein>
    <submittedName>
        <fullName evidence="2">Uncharacterized protein</fullName>
    </submittedName>
</protein>
<dbReference type="HOGENOM" id="CLU_3025661_0_0_6"/>
<name>H8L420_FRAAD</name>
<evidence type="ECO:0000256" key="1">
    <source>
        <dbReference type="SAM" id="Phobius"/>
    </source>
</evidence>
<keyword evidence="3" id="KW-1185">Reference proteome</keyword>
<feature type="transmembrane region" description="Helical" evidence="1">
    <location>
        <begin position="12"/>
        <end position="34"/>
    </location>
</feature>
<dbReference type="Proteomes" id="UP000005234">
    <property type="component" value="Chromosome"/>
</dbReference>
<evidence type="ECO:0000313" key="3">
    <source>
        <dbReference type="Proteomes" id="UP000005234"/>
    </source>
</evidence>